<dbReference type="InterPro" id="IPR044298">
    <property type="entry name" value="MIG/MutY"/>
</dbReference>
<reference evidence="11 12" key="1">
    <citation type="journal article" date="2022" name="Syst. Appl. Microbiol.">
        <title>Natronocalculus amylovorans gen. nov., sp. nov., and Natranaeroarchaeum aerophilus sp. nov., dominant culturable amylolytic natronoarchaea from hypersaline soda lakes in southwestern Siberia.</title>
        <authorList>
            <person name="Sorokin D.Y."/>
            <person name="Elcheninov A.G."/>
            <person name="Khizhniak T.V."/>
            <person name="Koenen M."/>
            <person name="Bale N.J."/>
            <person name="Damste J.S.S."/>
            <person name="Kublanov I.V."/>
        </authorList>
    </citation>
    <scope>NUCLEOTIDE SEQUENCE [LARGE SCALE GENOMIC DNA]</scope>
    <source>
        <strain evidence="11 12">AArc-St1-1</strain>
    </source>
</reference>
<keyword evidence="4" id="KW-0227">DNA damage</keyword>
<evidence type="ECO:0000256" key="2">
    <source>
        <dbReference type="ARBA" id="ARBA00008343"/>
    </source>
</evidence>
<comment type="cofactor">
    <cofactor evidence="1">
        <name>[4Fe-4S] cluster</name>
        <dbReference type="ChEBI" id="CHEBI:49883"/>
    </cofactor>
</comment>
<name>A0AAE3K5J5_9EURY</name>
<evidence type="ECO:0000256" key="5">
    <source>
        <dbReference type="ARBA" id="ARBA00022801"/>
    </source>
</evidence>
<keyword evidence="3" id="KW-0479">Metal-binding</keyword>
<accession>A0AAE3K5J5</accession>
<dbReference type="Gene3D" id="1.10.340.30">
    <property type="entry name" value="Hypothetical protein, domain 2"/>
    <property type="match status" value="1"/>
</dbReference>
<keyword evidence="12" id="KW-1185">Reference proteome</keyword>
<keyword evidence="5" id="KW-0378">Hydrolase</keyword>
<protein>
    <recommendedName>
        <fullName evidence="10">HhH-GPD domain-containing protein</fullName>
    </recommendedName>
</protein>
<organism evidence="11 12">
    <name type="scientific">Natranaeroarchaeum aerophilus</name>
    <dbReference type="NCBI Taxonomy" id="2917711"/>
    <lineage>
        <taxon>Archaea</taxon>
        <taxon>Methanobacteriati</taxon>
        <taxon>Methanobacteriota</taxon>
        <taxon>Stenosarchaea group</taxon>
        <taxon>Halobacteria</taxon>
        <taxon>Halobacteriales</taxon>
        <taxon>Natronoarchaeaceae</taxon>
        <taxon>Natranaeroarchaeum</taxon>
    </lineage>
</organism>
<dbReference type="SMART" id="SM00478">
    <property type="entry name" value="ENDO3c"/>
    <property type="match status" value="1"/>
</dbReference>
<comment type="similarity">
    <text evidence="2">Belongs to the Nth/MutY family.</text>
</comment>
<evidence type="ECO:0000259" key="10">
    <source>
        <dbReference type="SMART" id="SM00478"/>
    </source>
</evidence>
<evidence type="ECO:0000256" key="3">
    <source>
        <dbReference type="ARBA" id="ARBA00022723"/>
    </source>
</evidence>
<dbReference type="GO" id="GO:0000701">
    <property type="term" value="F:purine-specific mismatch base pair DNA N-glycosylase activity"/>
    <property type="evidence" value="ECO:0007669"/>
    <property type="project" value="TreeGrafter"/>
</dbReference>
<evidence type="ECO:0000256" key="1">
    <source>
        <dbReference type="ARBA" id="ARBA00001966"/>
    </source>
</evidence>
<dbReference type="GO" id="GO:0006298">
    <property type="term" value="P:mismatch repair"/>
    <property type="evidence" value="ECO:0007669"/>
    <property type="project" value="TreeGrafter"/>
</dbReference>
<dbReference type="InterPro" id="IPR023170">
    <property type="entry name" value="HhH_base_excis_C"/>
</dbReference>
<keyword evidence="9" id="KW-0326">Glycosidase</keyword>
<evidence type="ECO:0000256" key="6">
    <source>
        <dbReference type="ARBA" id="ARBA00023004"/>
    </source>
</evidence>
<keyword evidence="6" id="KW-0408">Iron</keyword>
<keyword evidence="7" id="KW-0411">Iron-sulfur</keyword>
<dbReference type="AlphaFoldDB" id="A0AAE3K5J5"/>
<dbReference type="EMBL" id="JAKRVY010000006">
    <property type="protein sequence ID" value="MCL9814362.1"/>
    <property type="molecule type" value="Genomic_DNA"/>
</dbReference>
<keyword evidence="8" id="KW-0234">DNA repair</keyword>
<dbReference type="GO" id="GO:0034039">
    <property type="term" value="F:8-oxo-7,8-dihydroguanine DNA N-glycosylase activity"/>
    <property type="evidence" value="ECO:0007669"/>
    <property type="project" value="TreeGrafter"/>
</dbReference>
<proteinExistence type="inferred from homology"/>
<dbReference type="SUPFAM" id="SSF48150">
    <property type="entry name" value="DNA-glycosylase"/>
    <property type="match status" value="1"/>
</dbReference>
<dbReference type="PANTHER" id="PTHR42944:SF1">
    <property type="entry name" value="ADENINE DNA GLYCOSYLASE"/>
    <property type="match status" value="1"/>
</dbReference>
<dbReference type="InterPro" id="IPR011257">
    <property type="entry name" value="DNA_glycosylase"/>
</dbReference>
<dbReference type="GO" id="GO:0051539">
    <property type="term" value="F:4 iron, 4 sulfur cluster binding"/>
    <property type="evidence" value="ECO:0007669"/>
    <property type="project" value="InterPro"/>
</dbReference>
<evidence type="ECO:0000313" key="12">
    <source>
        <dbReference type="Proteomes" id="UP001202674"/>
    </source>
</evidence>
<evidence type="ECO:0000256" key="9">
    <source>
        <dbReference type="ARBA" id="ARBA00023295"/>
    </source>
</evidence>
<dbReference type="GO" id="GO:0046872">
    <property type="term" value="F:metal ion binding"/>
    <property type="evidence" value="ECO:0007669"/>
    <property type="project" value="UniProtKB-KW"/>
</dbReference>
<dbReference type="GO" id="GO:0032357">
    <property type="term" value="F:oxidized purine DNA binding"/>
    <property type="evidence" value="ECO:0007669"/>
    <property type="project" value="TreeGrafter"/>
</dbReference>
<dbReference type="Gene3D" id="1.10.1670.10">
    <property type="entry name" value="Helix-hairpin-Helix base-excision DNA repair enzymes (C-terminal)"/>
    <property type="match status" value="1"/>
</dbReference>
<dbReference type="InterPro" id="IPR003651">
    <property type="entry name" value="Endonuclease3_FeS-loop_motif"/>
</dbReference>
<dbReference type="RefSeq" id="WP_250597322.1">
    <property type="nucleotide sequence ID" value="NZ_JAKRVY010000006.1"/>
</dbReference>
<evidence type="ECO:0000313" key="11">
    <source>
        <dbReference type="EMBL" id="MCL9814362.1"/>
    </source>
</evidence>
<dbReference type="CDD" id="cd00056">
    <property type="entry name" value="ENDO3c"/>
    <property type="match status" value="1"/>
</dbReference>
<evidence type="ECO:0000256" key="4">
    <source>
        <dbReference type="ARBA" id="ARBA00022763"/>
    </source>
</evidence>
<dbReference type="GO" id="GO:0035485">
    <property type="term" value="F:adenine/guanine mispair binding"/>
    <property type="evidence" value="ECO:0007669"/>
    <property type="project" value="TreeGrafter"/>
</dbReference>
<evidence type="ECO:0000256" key="8">
    <source>
        <dbReference type="ARBA" id="ARBA00023204"/>
    </source>
</evidence>
<comment type="caution">
    <text evidence="11">The sequence shown here is derived from an EMBL/GenBank/DDBJ whole genome shotgun (WGS) entry which is preliminary data.</text>
</comment>
<feature type="domain" description="HhH-GPD" evidence="10">
    <location>
        <begin position="82"/>
        <end position="235"/>
    </location>
</feature>
<dbReference type="Pfam" id="PF00730">
    <property type="entry name" value="HhH-GPD"/>
    <property type="match status" value="1"/>
</dbReference>
<sequence>MTDRCLLPFGKTAVSVEVYESQIDVDRAISCAREGGVADPEKRINEFVHSVPDLLEWLEVHGREYPWRKSTDPWEVYIAEILLQRTRGDAVENVYDSVIDQFPGPGALADASKEEIRESVHSLGFANQRTRSLREVGEIFTDEFDGELPDNIDELQLPWRVGTYSARGTQLFARGEPLALVDANFARVIGRVLGYDMPQQPHKSDEVYSLLEALTPGNPEMARSFNLAILDLGALVCTSKTPHCKSCPISQSCNYYASN</sequence>
<dbReference type="PANTHER" id="PTHR42944">
    <property type="entry name" value="ADENINE DNA GLYCOSYLASE"/>
    <property type="match status" value="1"/>
</dbReference>
<dbReference type="Proteomes" id="UP001202674">
    <property type="component" value="Unassembled WGS sequence"/>
</dbReference>
<dbReference type="SMART" id="SM00525">
    <property type="entry name" value="FES"/>
    <property type="match status" value="1"/>
</dbReference>
<dbReference type="InterPro" id="IPR003265">
    <property type="entry name" value="HhH-GPD_domain"/>
</dbReference>
<gene>
    <name evidence="11" type="ORF">AArcSt11_11940</name>
</gene>
<dbReference type="GO" id="GO:0006284">
    <property type="term" value="P:base-excision repair"/>
    <property type="evidence" value="ECO:0007669"/>
    <property type="project" value="InterPro"/>
</dbReference>
<evidence type="ECO:0000256" key="7">
    <source>
        <dbReference type="ARBA" id="ARBA00023014"/>
    </source>
</evidence>